<reference evidence="2" key="1">
    <citation type="submission" date="2023-12" db="EMBL/GenBank/DDBJ databases">
        <title>Fervidustalea candida gen. nov., sp. nov., a novel member of the family Paenibacillaceae isolated from a geothermal area.</title>
        <authorList>
            <person name="Li W.-J."/>
            <person name="Jiao J.-Y."/>
            <person name="Chen Y."/>
        </authorList>
    </citation>
    <scope>NUCLEOTIDE SEQUENCE</scope>
    <source>
        <strain evidence="2">SYSU GA230002</strain>
    </source>
</reference>
<proteinExistence type="predicted"/>
<gene>
    <name evidence="2" type="ORF">VF724_08785</name>
</gene>
<feature type="compositionally biased region" description="Polar residues" evidence="1">
    <location>
        <begin position="126"/>
        <end position="135"/>
    </location>
</feature>
<accession>A0ABU5ZGY2</accession>
<evidence type="ECO:0000256" key="1">
    <source>
        <dbReference type="SAM" id="MobiDB-lite"/>
    </source>
</evidence>
<sequence length="135" mass="15295">MEDQSLIRIVALLSQPAIGEMPSKRTPYSTHFLNPDGSFSEEIYLEPKFYQDPADHSWKAIDNSGTSSKSNTRKTIFMTTNMTPTTIWLKKATPTATKARMVMMPTTINLSPPMRMFKPPRPDISPTATWTTIRK</sequence>
<evidence type="ECO:0000313" key="3">
    <source>
        <dbReference type="Proteomes" id="UP001310386"/>
    </source>
</evidence>
<comment type="caution">
    <text evidence="2">The sequence shown here is derived from an EMBL/GenBank/DDBJ whole genome shotgun (WGS) entry which is preliminary data.</text>
</comment>
<organism evidence="2 3">
    <name type="scientific">Ferviditalea candida</name>
    <dbReference type="NCBI Taxonomy" id="3108399"/>
    <lineage>
        <taxon>Bacteria</taxon>
        <taxon>Bacillati</taxon>
        <taxon>Bacillota</taxon>
        <taxon>Bacilli</taxon>
        <taxon>Bacillales</taxon>
        <taxon>Paenibacillaceae</taxon>
        <taxon>Ferviditalea</taxon>
    </lineage>
</organism>
<protein>
    <submittedName>
        <fullName evidence="2">Uncharacterized protein</fullName>
    </submittedName>
</protein>
<keyword evidence="3" id="KW-1185">Reference proteome</keyword>
<evidence type="ECO:0000313" key="2">
    <source>
        <dbReference type="EMBL" id="MEB3101757.1"/>
    </source>
</evidence>
<feature type="region of interest" description="Disordered" evidence="1">
    <location>
        <begin position="110"/>
        <end position="135"/>
    </location>
</feature>
<name>A0ABU5ZGY2_9BACL</name>
<dbReference type="Proteomes" id="UP001310386">
    <property type="component" value="Unassembled WGS sequence"/>
</dbReference>
<dbReference type="EMBL" id="JAYJLD010000010">
    <property type="protein sequence ID" value="MEB3101757.1"/>
    <property type="molecule type" value="Genomic_DNA"/>
</dbReference>